<reference evidence="4 5" key="1">
    <citation type="submission" date="2014-11" db="EMBL/GenBank/DDBJ databases">
        <authorList>
            <person name="Zhu J."/>
            <person name="Qi W."/>
            <person name="Song R."/>
        </authorList>
    </citation>
    <scope>NUCLEOTIDE SEQUENCE [LARGE SCALE GENOMIC DNA]</scope>
</reference>
<feature type="active site" description="Proton acceptor" evidence="2">
    <location>
        <position position="30"/>
    </location>
</feature>
<organism evidence="4 5">
    <name type="scientific">Vitrella brassicaformis (strain CCMP3155)</name>
    <dbReference type="NCBI Taxonomy" id="1169540"/>
    <lineage>
        <taxon>Eukaryota</taxon>
        <taxon>Sar</taxon>
        <taxon>Alveolata</taxon>
        <taxon>Colpodellida</taxon>
        <taxon>Vitrellaceae</taxon>
        <taxon>Vitrella</taxon>
    </lineage>
</organism>
<dbReference type="Proteomes" id="UP000041254">
    <property type="component" value="Unassembled WGS sequence"/>
</dbReference>
<dbReference type="InterPro" id="IPR044149">
    <property type="entry name" value="Nitrilases_CHs"/>
</dbReference>
<dbReference type="PROSITE" id="PS00921">
    <property type="entry name" value="NITRIL_CHT_2"/>
    <property type="match status" value="1"/>
</dbReference>
<proteinExistence type="inferred from homology"/>
<sequence length="306" mass="33458">MFNTPKTIDTLERLTADARQQGACIVVFPEAFVGGYPKFADFGVRVGSRSEQGRDLYRSYHDAAITVPSAETDRIGSVARQHGIYLVVGVIEKDQGTLYCAVLTFADTGELLGTHRKVLPTAAERYIWGRGDGSTMPVFDTNCGKVGACICWENYMPLMRMAMYAKGIEIYCAPTVDDRDTWLSTCRHIAVEGRCFVLTAVQHFTRDHWPDCDLSVPAATGSLSDDGSSEPRPLIRGGSAIVSPFGEVLAGPLFNKEGVLVAEIDLNDVTRGKLDLDVSGHYARSDIFQLTVDERPKASVTFFAAD</sequence>
<dbReference type="PROSITE" id="PS00920">
    <property type="entry name" value="NITRIL_CHT_1"/>
    <property type="match status" value="1"/>
</dbReference>
<keyword evidence="5" id="KW-1185">Reference proteome</keyword>
<dbReference type="InParanoid" id="A0A0G4GKY6"/>
<dbReference type="AlphaFoldDB" id="A0A0G4GKY6"/>
<evidence type="ECO:0000313" key="5">
    <source>
        <dbReference type="Proteomes" id="UP000041254"/>
    </source>
</evidence>
<evidence type="ECO:0000256" key="1">
    <source>
        <dbReference type="ARBA" id="ARBA00008129"/>
    </source>
</evidence>
<dbReference type="OMA" id="HIAVWPG"/>
<dbReference type="InterPro" id="IPR036526">
    <property type="entry name" value="C-N_Hydrolase_sf"/>
</dbReference>
<dbReference type="GO" id="GO:0000257">
    <property type="term" value="F:nitrilase activity"/>
    <property type="evidence" value="ECO:0007669"/>
    <property type="project" value="UniProtKB-ARBA"/>
</dbReference>
<dbReference type="PhylomeDB" id="A0A0G4GKY6"/>
<dbReference type="PROSITE" id="PS50263">
    <property type="entry name" value="CN_HYDROLASE"/>
    <property type="match status" value="1"/>
</dbReference>
<dbReference type="GO" id="GO:0016836">
    <property type="term" value="F:hydro-lyase activity"/>
    <property type="evidence" value="ECO:0007669"/>
    <property type="project" value="UniProtKB-ARBA"/>
</dbReference>
<dbReference type="VEuPathDB" id="CryptoDB:Vbra_18183"/>
<dbReference type="InterPro" id="IPR000132">
    <property type="entry name" value="Nitrilase/CN_hydratase_CS"/>
</dbReference>
<name>A0A0G4GKY6_VITBC</name>
<comment type="similarity">
    <text evidence="1">Belongs to the carbon-nitrogen hydrolase superfamily. Nitrilase family.</text>
</comment>
<evidence type="ECO:0000256" key="2">
    <source>
        <dbReference type="PROSITE-ProRule" id="PRU10139"/>
    </source>
</evidence>
<dbReference type="Pfam" id="PF00795">
    <property type="entry name" value="CN_hydrolase"/>
    <property type="match status" value="1"/>
</dbReference>
<dbReference type="STRING" id="1169540.A0A0G4GKY6"/>
<accession>A0A0G4GKY6</accession>
<dbReference type="EMBL" id="CDMY01000702">
    <property type="protein sequence ID" value="CEM30686.1"/>
    <property type="molecule type" value="Genomic_DNA"/>
</dbReference>
<protein>
    <recommendedName>
        <fullName evidence="3">CN hydrolase domain-containing protein</fullName>
    </recommendedName>
</protein>
<dbReference type="CDD" id="cd07564">
    <property type="entry name" value="nitrilases_CHs"/>
    <property type="match status" value="1"/>
</dbReference>
<dbReference type="InterPro" id="IPR003010">
    <property type="entry name" value="C-N_Hydrolase"/>
</dbReference>
<gene>
    <name evidence="4" type="ORF">Vbra_18183</name>
</gene>
<evidence type="ECO:0000313" key="4">
    <source>
        <dbReference type="EMBL" id="CEM30686.1"/>
    </source>
</evidence>
<dbReference type="PANTHER" id="PTHR46044:SF1">
    <property type="entry name" value="CN HYDROLASE DOMAIN-CONTAINING PROTEIN"/>
    <property type="match status" value="1"/>
</dbReference>
<dbReference type="Gene3D" id="3.60.110.10">
    <property type="entry name" value="Carbon-nitrogen hydrolase"/>
    <property type="match status" value="1"/>
</dbReference>
<feature type="domain" description="CN hydrolase" evidence="3">
    <location>
        <begin position="1"/>
        <end position="266"/>
    </location>
</feature>
<dbReference type="SUPFAM" id="SSF56317">
    <property type="entry name" value="Carbon-nitrogen hydrolase"/>
    <property type="match status" value="1"/>
</dbReference>
<dbReference type="PANTHER" id="PTHR46044">
    <property type="entry name" value="NITRILASE"/>
    <property type="match status" value="1"/>
</dbReference>
<evidence type="ECO:0000259" key="3">
    <source>
        <dbReference type="PROSITE" id="PS50263"/>
    </source>
</evidence>
<dbReference type="OrthoDB" id="10250282at2759"/>